<evidence type="ECO:0000313" key="2">
    <source>
        <dbReference type="EMBL" id="KTD39229.1"/>
    </source>
</evidence>
<evidence type="ECO:0000313" key="4">
    <source>
        <dbReference type="Proteomes" id="UP000054985"/>
    </source>
</evidence>
<protein>
    <submittedName>
        <fullName evidence="3">Uncharacterized protein</fullName>
    </submittedName>
</protein>
<organism evidence="3 5">
    <name type="scientific">Legionella moravica</name>
    <dbReference type="NCBI Taxonomy" id="39962"/>
    <lineage>
        <taxon>Bacteria</taxon>
        <taxon>Pseudomonadati</taxon>
        <taxon>Pseudomonadota</taxon>
        <taxon>Gammaproteobacteria</taxon>
        <taxon>Legionellales</taxon>
        <taxon>Legionellaceae</taxon>
        <taxon>Legionella</taxon>
    </lineage>
</organism>
<gene>
    <name evidence="2" type="ORF">Lmor_0157</name>
    <name evidence="3" type="ORF">NCTC12239_00680</name>
</gene>
<feature type="compositionally biased region" description="Acidic residues" evidence="1">
    <location>
        <begin position="67"/>
        <end position="78"/>
    </location>
</feature>
<name>A0A378JWA0_9GAMM</name>
<keyword evidence="4" id="KW-1185">Reference proteome</keyword>
<accession>A0A378JWA0</accession>
<dbReference type="EMBL" id="UGOG01000001">
    <property type="protein sequence ID" value="STX61762.1"/>
    <property type="molecule type" value="Genomic_DNA"/>
</dbReference>
<evidence type="ECO:0000256" key="1">
    <source>
        <dbReference type="SAM" id="MobiDB-lite"/>
    </source>
</evidence>
<sequence length="89" mass="10312">MKINPNAFFTRQQPKDSNDDRRMKKDETPHKYTQKAKGTLHHYINDEVQDVLEELHGKYNPHAYDSYSDDDYASDEESNGLKLSIPAGL</sequence>
<dbReference type="Proteomes" id="UP000254040">
    <property type="component" value="Unassembled WGS sequence"/>
</dbReference>
<dbReference type="EMBL" id="LNYN01000003">
    <property type="protein sequence ID" value="KTD39229.1"/>
    <property type="molecule type" value="Genomic_DNA"/>
</dbReference>
<feature type="compositionally biased region" description="Basic and acidic residues" evidence="1">
    <location>
        <begin position="13"/>
        <end position="30"/>
    </location>
</feature>
<dbReference type="RefSeq" id="WP_028384311.1">
    <property type="nucleotide sequence ID" value="NZ_CAAAJG010000006.1"/>
</dbReference>
<evidence type="ECO:0000313" key="5">
    <source>
        <dbReference type="Proteomes" id="UP000254040"/>
    </source>
</evidence>
<reference evidence="3 5" key="2">
    <citation type="submission" date="2018-06" db="EMBL/GenBank/DDBJ databases">
        <authorList>
            <consortium name="Pathogen Informatics"/>
            <person name="Doyle S."/>
        </authorList>
    </citation>
    <scope>NUCLEOTIDE SEQUENCE [LARGE SCALE GENOMIC DNA]</scope>
    <source>
        <strain evidence="3 5">NCTC12239</strain>
    </source>
</reference>
<proteinExistence type="predicted"/>
<dbReference type="AlphaFoldDB" id="A0A378JWA0"/>
<feature type="region of interest" description="Disordered" evidence="1">
    <location>
        <begin position="1"/>
        <end position="36"/>
    </location>
</feature>
<feature type="region of interest" description="Disordered" evidence="1">
    <location>
        <begin position="62"/>
        <end position="89"/>
    </location>
</feature>
<evidence type="ECO:0000313" key="3">
    <source>
        <dbReference type="EMBL" id="STX61762.1"/>
    </source>
</evidence>
<dbReference type="Proteomes" id="UP000054985">
    <property type="component" value="Unassembled WGS sequence"/>
</dbReference>
<dbReference type="OrthoDB" id="5654172at2"/>
<reference evidence="2 4" key="1">
    <citation type="submission" date="2015-11" db="EMBL/GenBank/DDBJ databases">
        <title>Genomic analysis of 38 Legionella species identifies large and diverse effector repertoires.</title>
        <authorList>
            <person name="Burstein D."/>
            <person name="Amaro F."/>
            <person name="Zusman T."/>
            <person name="Lifshitz Z."/>
            <person name="Cohen O."/>
            <person name="Gilbert J.A."/>
            <person name="Pupko T."/>
            <person name="Shuman H.A."/>
            <person name="Segal G."/>
        </authorList>
    </citation>
    <scope>NUCLEOTIDE SEQUENCE [LARGE SCALE GENOMIC DNA]</scope>
    <source>
        <strain evidence="2 4">ATCC 43877</strain>
    </source>
</reference>